<dbReference type="SMART" id="SM00248">
    <property type="entry name" value="ANK"/>
    <property type="match status" value="8"/>
</dbReference>
<feature type="coiled-coil region" evidence="3">
    <location>
        <begin position="144"/>
        <end position="178"/>
    </location>
</feature>
<feature type="repeat" description="ANK" evidence="2">
    <location>
        <begin position="723"/>
        <end position="755"/>
    </location>
</feature>
<evidence type="ECO:0000313" key="7">
    <source>
        <dbReference type="EMBL" id="KAF5543309.1"/>
    </source>
</evidence>
<name>A0A8H5MW31_9HYPO</name>
<dbReference type="InterPro" id="IPR056884">
    <property type="entry name" value="NPHP3-like_N"/>
</dbReference>
<dbReference type="Gene3D" id="1.25.40.20">
    <property type="entry name" value="Ankyrin repeat-containing domain"/>
    <property type="match status" value="1"/>
</dbReference>
<sequence>MDPLGATASIIAILQLSTTATHYVVSAKGATKQQRRLHEEIRGCEGMLLQLKDILENERPDPTRAPRISLLEGIHSPFKRLETLFESIKVNLDPKKGLTKALSSLTWPFNEKDVNEVVAAIQRETTLLQLLLENDNRRLLKSFIQTAEENHHRLIELMQNLKHNSDKQKDQLEQLSTGLQTARNTILNSLNNVRNVQMTDQRRRILNWITPMNFTSDQEDHVDRIQPGTGQWLLESDQFKVWVGGEYQTLYCPGIPGAGKTILTSLVINHLQTHHQSETVRVAYIYCKFSRRDEQTPKNLLATLLRQVVQGKAQIDTTLTRLYENGVSSGLLLSREAIMEALESSISSYSKVFVIVDAIDELDTSRGYRDSFLASLSTISAKFVGSMSILMTSRLILDIAQSLKGSTTLEIKACDTDISKFMHGQMTRLPSFVARRPDLQSKISDTIVKASQGMFLLAELHVGSLAGSPSPKALRTALNQLPTGYDQAYRYIMGRIDQANAPSQRDLAYQVLEWLTRAKRALTLRELQHALAVEPDSTESYLDEENLPEEDQLVSACAGLVIVDKASGIIRLVHYTAQDFFEKNQVQFFPGDQRDITGICLKYLSFEGASGLCNSDDEYERRLKSNPFYSYAARNWGHHARNSNMSQVLDSIFQLLGDSNRVESMCQALFTGSQEVAFETRYQGYSQLFPREVHGLHLAAYFGLTDLVQHLVVSQDPNVCDGGGMSVLSWAASRGHLAVVQFLLENSAFVIAIDEKDHYGWTPLHLAARNGHKTTVEYLLEKGASIHAADRHGRTPLSWAAGEGHSQVVGAFLAYNLGVDINLADEKGRSPLLMGAKRGFHTVVKLLLDAGAAADKADNSRRTPLLWAVRYSHVVGHLLQAKADMNASDIYRRRPLSYATAGVYETTVRLLLDHGADVDMRDVHGRSPLLWATIKGNEEIVGLLREHGCRGDIAEDPEVTSKEHIMGTNGESEILDPREPELGLAPIRVALHEPDEIIREESRVNYSRLVTVEYNIKVLSIGRVLSEDWDIVTDAVDKYW</sequence>
<dbReference type="Pfam" id="PF12796">
    <property type="entry name" value="Ank_2"/>
    <property type="match status" value="2"/>
</dbReference>
<feature type="repeat" description="ANK" evidence="2">
    <location>
        <begin position="759"/>
        <end position="791"/>
    </location>
</feature>
<evidence type="ECO:0000256" key="1">
    <source>
        <dbReference type="ARBA" id="ARBA00022737"/>
    </source>
</evidence>
<feature type="domain" description="DUF6590" evidence="4">
    <location>
        <begin position="971"/>
        <end position="1032"/>
    </location>
</feature>
<dbReference type="Pfam" id="PF13637">
    <property type="entry name" value="Ank_4"/>
    <property type="match status" value="1"/>
</dbReference>
<feature type="domain" description="Nephrocystin 3-like N-terminal" evidence="6">
    <location>
        <begin position="228"/>
        <end position="394"/>
    </location>
</feature>
<comment type="caution">
    <text evidence="7">The sequence shown here is derived from an EMBL/GenBank/DDBJ whole genome shotgun (WGS) entry which is preliminary data.</text>
</comment>
<dbReference type="EMBL" id="JAAOAM010000153">
    <property type="protein sequence ID" value="KAF5543309.1"/>
    <property type="molecule type" value="Genomic_DNA"/>
</dbReference>
<feature type="domain" description="GPI inositol-deacylase winged helix" evidence="5">
    <location>
        <begin position="504"/>
        <end position="585"/>
    </location>
</feature>
<dbReference type="PRINTS" id="PR01415">
    <property type="entry name" value="ANKYRIN"/>
</dbReference>
<protein>
    <submittedName>
        <fullName evidence="7">Ankyrin repeat domain-containing protein</fullName>
    </submittedName>
</protein>
<dbReference type="InterPro" id="IPR027417">
    <property type="entry name" value="P-loop_NTPase"/>
</dbReference>
<evidence type="ECO:0000256" key="2">
    <source>
        <dbReference type="PROSITE-ProRule" id="PRU00023"/>
    </source>
</evidence>
<keyword evidence="1" id="KW-0677">Repeat</keyword>
<evidence type="ECO:0000259" key="4">
    <source>
        <dbReference type="Pfam" id="PF20233"/>
    </source>
</evidence>
<feature type="repeat" description="ANK" evidence="2">
    <location>
        <begin position="827"/>
        <end position="859"/>
    </location>
</feature>
<dbReference type="Gene3D" id="3.40.50.300">
    <property type="entry name" value="P-loop containing nucleotide triphosphate hydrolases"/>
    <property type="match status" value="1"/>
</dbReference>
<dbReference type="InterPro" id="IPR054471">
    <property type="entry name" value="GPIID_WHD"/>
</dbReference>
<dbReference type="Pfam" id="PF20233">
    <property type="entry name" value="DUF6590"/>
    <property type="match status" value="1"/>
</dbReference>
<dbReference type="SUPFAM" id="SSF48403">
    <property type="entry name" value="Ankyrin repeat"/>
    <property type="match status" value="1"/>
</dbReference>
<evidence type="ECO:0000259" key="5">
    <source>
        <dbReference type="Pfam" id="PF22939"/>
    </source>
</evidence>
<evidence type="ECO:0000259" key="6">
    <source>
        <dbReference type="Pfam" id="PF24883"/>
    </source>
</evidence>
<dbReference type="Pfam" id="PF24883">
    <property type="entry name" value="NPHP3_N"/>
    <property type="match status" value="1"/>
</dbReference>
<dbReference type="InterPro" id="IPR002110">
    <property type="entry name" value="Ankyrin_rpt"/>
</dbReference>
<feature type="repeat" description="ANK" evidence="2">
    <location>
        <begin position="924"/>
        <end position="956"/>
    </location>
</feature>
<dbReference type="AlphaFoldDB" id="A0A8H5MW31"/>
<dbReference type="InterPro" id="IPR046497">
    <property type="entry name" value="DUF6590"/>
</dbReference>
<dbReference type="Pfam" id="PF22939">
    <property type="entry name" value="WHD_GPIID"/>
    <property type="match status" value="1"/>
</dbReference>
<gene>
    <name evidence="7" type="ORF">FMEXI_7089</name>
</gene>
<feature type="repeat" description="ANK" evidence="2">
    <location>
        <begin position="891"/>
        <end position="923"/>
    </location>
</feature>
<accession>A0A8H5MW31</accession>
<keyword evidence="8" id="KW-1185">Reference proteome</keyword>
<dbReference type="SUPFAM" id="SSF52540">
    <property type="entry name" value="P-loop containing nucleoside triphosphate hydrolases"/>
    <property type="match status" value="1"/>
</dbReference>
<keyword evidence="2" id="KW-0040">ANK repeat</keyword>
<feature type="repeat" description="ANK" evidence="2">
    <location>
        <begin position="792"/>
        <end position="826"/>
    </location>
</feature>
<dbReference type="PANTHER" id="PTHR10039">
    <property type="entry name" value="AMELOGENIN"/>
    <property type="match status" value="1"/>
</dbReference>
<evidence type="ECO:0000256" key="3">
    <source>
        <dbReference type="SAM" id="Coils"/>
    </source>
</evidence>
<evidence type="ECO:0000313" key="8">
    <source>
        <dbReference type="Proteomes" id="UP000522262"/>
    </source>
</evidence>
<organism evidence="7 8">
    <name type="scientific">Fusarium mexicanum</name>
    <dbReference type="NCBI Taxonomy" id="751941"/>
    <lineage>
        <taxon>Eukaryota</taxon>
        <taxon>Fungi</taxon>
        <taxon>Dikarya</taxon>
        <taxon>Ascomycota</taxon>
        <taxon>Pezizomycotina</taxon>
        <taxon>Sordariomycetes</taxon>
        <taxon>Hypocreomycetidae</taxon>
        <taxon>Hypocreales</taxon>
        <taxon>Nectriaceae</taxon>
        <taxon>Fusarium</taxon>
        <taxon>Fusarium fujikuroi species complex</taxon>
    </lineage>
</organism>
<dbReference type="PROSITE" id="PS50088">
    <property type="entry name" value="ANK_REPEAT"/>
    <property type="match status" value="6"/>
</dbReference>
<dbReference type="Proteomes" id="UP000522262">
    <property type="component" value="Unassembled WGS sequence"/>
</dbReference>
<dbReference type="InterPro" id="IPR036770">
    <property type="entry name" value="Ankyrin_rpt-contain_sf"/>
</dbReference>
<dbReference type="PANTHER" id="PTHR10039:SF15">
    <property type="entry name" value="NACHT DOMAIN-CONTAINING PROTEIN"/>
    <property type="match status" value="1"/>
</dbReference>
<proteinExistence type="predicted"/>
<keyword evidence="3" id="KW-0175">Coiled coil</keyword>
<reference evidence="7 8" key="1">
    <citation type="submission" date="2020-05" db="EMBL/GenBank/DDBJ databases">
        <title>Identification and distribution of gene clusters putatively required for synthesis of sphingolipid metabolism inhibitors in phylogenetically diverse species of the filamentous fungus Fusarium.</title>
        <authorList>
            <person name="Kim H.-S."/>
            <person name="Busman M."/>
            <person name="Brown D.W."/>
            <person name="Divon H."/>
            <person name="Uhlig S."/>
            <person name="Proctor R.H."/>
        </authorList>
    </citation>
    <scope>NUCLEOTIDE SEQUENCE [LARGE SCALE GENOMIC DNA]</scope>
    <source>
        <strain evidence="7 8">NRRL 53147</strain>
    </source>
</reference>
<dbReference type="PROSITE" id="PS50297">
    <property type="entry name" value="ANK_REP_REGION"/>
    <property type="match status" value="3"/>
</dbReference>